<evidence type="ECO:0000313" key="1">
    <source>
        <dbReference type="EMBL" id="GCE26953.1"/>
    </source>
</evidence>
<protein>
    <submittedName>
        <fullName evidence="1">Uncharacterized protein</fullName>
    </submittedName>
</protein>
<reference evidence="2" key="1">
    <citation type="submission" date="2018-12" db="EMBL/GenBank/DDBJ databases">
        <title>Tengunoibacter tsumagoiensis gen. nov., sp. nov., Dictyobacter kobayashii sp. nov., D. alpinus sp. nov., and D. joshuensis sp. nov. and description of Dictyobacteraceae fam. nov. within the order Ktedonobacterales isolated from Tengu-no-mugimeshi.</title>
        <authorList>
            <person name="Wang C.M."/>
            <person name="Zheng Y."/>
            <person name="Sakai Y."/>
            <person name="Toyoda A."/>
            <person name="Minakuchi Y."/>
            <person name="Abe K."/>
            <person name="Yokota A."/>
            <person name="Yabe S."/>
        </authorList>
    </citation>
    <scope>NUCLEOTIDE SEQUENCE [LARGE SCALE GENOMIC DNA]</scope>
    <source>
        <strain evidence="2">Uno16</strain>
    </source>
</reference>
<dbReference type="AlphaFoldDB" id="A0A402B6G0"/>
<organism evidence="1 2">
    <name type="scientific">Dictyobacter alpinus</name>
    <dbReference type="NCBI Taxonomy" id="2014873"/>
    <lineage>
        <taxon>Bacteria</taxon>
        <taxon>Bacillati</taxon>
        <taxon>Chloroflexota</taxon>
        <taxon>Ktedonobacteria</taxon>
        <taxon>Ktedonobacterales</taxon>
        <taxon>Dictyobacteraceae</taxon>
        <taxon>Dictyobacter</taxon>
    </lineage>
</organism>
<keyword evidence="2" id="KW-1185">Reference proteome</keyword>
<dbReference type="Proteomes" id="UP000287171">
    <property type="component" value="Unassembled WGS sequence"/>
</dbReference>
<dbReference type="EMBL" id="BIFT01000001">
    <property type="protein sequence ID" value="GCE26953.1"/>
    <property type="molecule type" value="Genomic_DNA"/>
</dbReference>
<evidence type="ECO:0000313" key="2">
    <source>
        <dbReference type="Proteomes" id="UP000287171"/>
    </source>
</evidence>
<accession>A0A402B6G0</accession>
<comment type="caution">
    <text evidence="1">The sequence shown here is derived from an EMBL/GenBank/DDBJ whole genome shotgun (WGS) entry which is preliminary data.</text>
</comment>
<name>A0A402B6G0_9CHLR</name>
<proteinExistence type="predicted"/>
<gene>
    <name evidence="1" type="ORF">KDA_24370</name>
</gene>
<sequence length="60" mass="6634">MNISSESVLKGMRTLSTYEVLTSVSYAFETPTPYHHNKKGPHIWEATFAAIISSCITTGK</sequence>